<protein>
    <recommendedName>
        <fullName evidence="2">SCP domain-containing protein</fullName>
    </recommendedName>
</protein>
<organism evidence="3 4">
    <name type="scientific">Nocardioides daeguensis</name>
    <dbReference type="NCBI Taxonomy" id="908359"/>
    <lineage>
        <taxon>Bacteria</taxon>
        <taxon>Bacillati</taxon>
        <taxon>Actinomycetota</taxon>
        <taxon>Actinomycetes</taxon>
        <taxon>Propionibacteriales</taxon>
        <taxon>Nocardioidaceae</taxon>
        <taxon>Nocardioides</taxon>
    </lineage>
</organism>
<feature type="domain" description="SCP" evidence="2">
    <location>
        <begin position="54"/>
        <end position="162"/>
    </location>
</feature>
<evidence type="ECO:0000313" key="4">
    <source>
        <dbReference type="Proteomes" id="UP001500301"/>
    </source>
</evidence>
<dbReference type="Pfam" id="PF00188">
    <property type="entry name" value="CAP"/>
    <property type="match status" value="1"/>
</dbReference>
<name>A0ABP6WDP6_9ACTN</name>
<sequence>MRAPVRAGLAQLAVAAALLATCPVPTHATASRAEAGDRGLRAMGESYESAVLQALERRRERRGLRGLVPSACVDALAEARSRRMAVRDEMVHYPGLSKVFGRCGGARVGEIIARGRGFRDPAVVVRAWMESPTHHEVIVRPSYRQAAVGAWRDEHGTVFVSVIFRAP</sequence>
<evidence type="ECO:0000313" key="3">
    <source>
        <dbReference type="EMBL" id="GAA3549318.1"/>
    </source>
</evidence>
<evidence type="ECO:0000256" key="1">
    <source>
        <dbReference type="SAM" id="SignalP"/>
    </source>
</evidence>
<keyword evidence="1" id="KW-0732">Signal</keyword>
<dbReference type="Proteomes" id="UP001500301">
    <property type="component" value="Unassembled WGS sequence"/>
</dbReference>
<keyword evidence="4" id="KW-1185">Reference proteome</keyword>
<evidence type="ECO:0000259" key="2">
    <source>
        <dbReference type="Pfam" id="PF00188"/>
    </source>
</evidence>
<gene>
    <name evidence="3" type="ORF">GCM10022263_40350</name>
</gene>
<accession>A0ABP6WDP6</accession>
<comment type="caution">
    <text evidence="3">The sequence shown here is derived from an EMBL/GenBank/DDBJ whole genome shotgun (WGS) entry which is preliminary data.</text>
</comment>
<dbReference type="InterPro" id="IPR014044">
    <property type="entry name" value="CAP_dom"/>
</dbReference>
<dbReference type="CDD" id="cd05379">
    <property type="entry name" value="CAP_bacterial"/>
    <property type="match status" value="1"/>
</dbReference>
<reference evidence="4" key="1">
    <citation type="journal article" date="2019" name="Int. J. Syst. Evol. Microbiol.">
        <title>The Global Catalogue of Microorganisms (GCM) 10K type strain sequencing project: providing services to taxonomists for standard genome sequencing and annotation.</title>
        <authorList>
            <consortium name="The Broad Institute Genomics Platform"/>
            <consortium name="The Broad Institute Genome Sequencing Center for Infectious Disease"/>
            <person name="Wu L."/>
            <person name="Ma J."/>
        </authorList>
    </citation>
    <scope>NUCLEOTIDE SEQUENCE [LARGE SCALE GENOMIC DNA]</scope>
    <source>
        <strain evidence="4">JCM 17460</strain>
    </source>
</reference>
<feature type="chain" id="PRO_5045120665" description="SCP domain-containing protein" evidence="1">
    <location>
        <begin position="29"/>
        <end position="167"/>
    </location>
</feature>
<feature type="signal peptide" evidence="1">
    <location>
        <begin position="1"/>
        <end position="28"/>
    </location>
</feature>
<proteinExistence type="predicted"/>
<dbReference type="RefSeq" id="WP_218234842.1">
    <property type="nucleotide sequence ID" value="NZ_BAABBB010000026.1"/>
</dbReference>
<dbReference type="EMBL" id="BAABBB010000026">
    <property type="protein sequence ID" value="GAA3549318.1"/>
    <property type="molecule type" value="Genomic_DNA"/>
</dbReference>